<accession>A0AAV3YCU5</accession>
<evidence type="ECO:0000313" key="2">
    <source>
        <dbReference type="Proteomes" id="UP000735302"/>
    </source>
</evidence>
<evidence type="ECO:0000313" key="1">
    <source>
        <dbReference type="EMBL" id="GFN80349.1"/>
    </source>
</evidence>
<dbReference type="AlphaFoldDB" id="A0AAV3YCU5"/>
<organism evidence="1 2">
    <name type="scientific">Plakobranchus ocellatus</name>
    <dbReference type="NCBI Taxonomy" id="259542"/>
    <lineage>
        <taxon>Eukaryota</taxon>
        <taxon>Metazoa</taxon>
        <taxon>Spiralia</taxon>
        <taxon>Lophotrochozoa</taxon>
        <taxon>Mollusca</taxon>
        <taxon>Gastropoda</taxon>
        <taxon>Heterobranchia</taxon>
        <taxon>Euthyneura</taxon>
        <taxon>Panpulmonata</taxon>
        <taxon>Sacoglossa</taxon>
        <taxon>Placobranchoidea</taxon>
        <taxon>Plakobranchidae</taxon>
        <taxon>Plakobranchus</taxon>
    </lineage>
</organism>
<dbReference type="EMBL" id="BLXT01000824">
    <property type="protein sequence ID" value="GFN80349.1"/>
    <property type="molecule type" value="Genomic_DNA"/>
</dbReference>
<sequence>MLRSSLADFKHFGVSCGATGELLDIVLGQQTLSLGRIVSLPFIPTEFISIYVCAVLMDLIPWVDDRLRSSPTLLYTFRMRIKSFEADL</sequence>
<protein>
    <submittedName>
        <fullName evidence="1">Uncharacterized protein</fullName>
    </submittedName>
</protein>
<proteinExistence type="predicted"/>
<keyword evidence="2" id="KW-1185">Reference proteome</keyword>
<name>A0AAV3YCU5_9GAST</name>
<reference evidence="1 2" key="1">
    <citation type="journal article" date="2021" name="Elife">
        <title>Chloroplast acquisition without the gene transfer in kleptoplastic sea slugs, Plakobranchus ocellatus.</title>
        <authorList>
            <person name="Maeda T."/>
            <person name="Takahashi S."/>
            <person name="Yoshida T."/>
            <person name="Shimamura S."/>
            <person name="Takaki Y."/>
            <person name="Nagai Y."/>
            <person name="Toyoda A."/>
            <person name="Suzuki Y."/>
            <person name="Arimoto A."/>
            <person name="Ishii H."/>
            <person name="Satoh N."/>
            <person name="Nishiyama T."/>
            <person name="Hasebe M."/>
            <person name="Maruyama T."/>
            <person name="Minagawa J."/>
            <person name="Obokata J."/>
            <person name="Shigenobu S."/>
        </authorList>
    </citation>
    <scope>NUCLEOTIDE SEQUENCE [LARGE SCALE GENOMIC DNA]</scope>
</reference>
<comment type="caution">
    <text evidence="1">The sequence shown here is derived from an EMBL/GenBank/DDBJ whole genome shotgun (WGS) entry which is preliminary data.</text>
</comment>
<dbReference type="Proteomes" id="UP000735302">
    <property type="component" value="Unassembled WGS sequence"/>
</dbReference>
<gene>
    <name evidence="1" type="ORF">PoB_000685500</name>
</gene>